<keyword evidence="4" id="KW-1185">Reference proteome</keyword>
<evidence type="ECO:0000313" key="4">
    <source>
        <dbReference type="Proteomes" id="UP001321473"/>
    </source>
</evidence>
<protein>
    <submittedName>
        <fullName evidence="3">Uncharacterized protein</fullName>
    </submittedName>
</protein>
<proteinExistence type="predicted"/>
<feature type="compositionally biased region" description="Polar residues" evidence="1">
    <location>
        <begin position="483"/>
        <end position="493"/>
    </location>
</feature>
<sequence>MGIIMNDCTNSPCHSSAVARAATVYDAGPEPSRQQGGMRAAILLTVLTVAASVPRRIVMDGWMASAAFRGEPSAVAQPWHGDHASGAAKRRRHASHASPAFDQIIVETLEQPAKHRPSLFLILFLFITGLFAGAVLLLVCILCLLKAFNGQIVYRSLEQNDNFCVVESRTRPVTDVRFKQRPVQTFAETTSVAKVDRDVANSAPAMAPAHKHRQPRCAQESNRNRPAHKGSAKPQLTGKRDRGESANEHDCRKALSNLWPDLRINSKGRDPNNNTAPSSFSLPASSSASSCSSGEGAEAGNASNLRPLLFRQSPVKKAKDRNDCRRTNLWRDLRISKTGRNCNTSTAPSSFSPPASSSASSRSSGEGADAGKASKVRPLLFCQSPDKTAKDRTNCQRAHSNLRPDLRINNKVRNRKNTAPIGFSPPASSSASSRSSGEGADAGNASKVRPLLFCQIPDKKAKDRKSNSSVPNAKPCRLRDSSTVRGSNSQDSPINGVVEKFFSQADASEVYQANDNEARRLRGRSEPPRRAFTTPRLGSRAVSINEVSGRQQDATTTDPITLEQVTALLDVILKKSSRRSMDGF</sequence>
<accession>A0AAQ4E2U8</accession>
<evidence type="ECO:0000313" key="3">
    <source>
        <dbReference type="EMBL" id="KAK8769033.1"/>
    </source>
</evidence>
<gene>
    <name evidence="3" type="ORF">V5799_014503</name>
</gene>
<feature type="region of interest" description="Disordered" evidence="1">
    <location>
        <begin position="339"/>
        <end position="444"/>
    </location>
</feature>
<reference evidence="3 4" key="1">
    <citation type="journal article" date="2023" name="Arcadia Sci">
        <title>De novo assembly of a long-read Amblyomma americanum tick genome.</title>
        <authorList>
            <person name="Chou S."/>
            <person name="Poskanzer K.E."/>
            <person name="Rollins M."/>
            <person name="Thuy-Boun P.S."/>
        </authorList>
    </citation>
    <scope>NUCLEOTIDE SEQUENCE [LARGE SCALE GENOMIC DNA]</scope>
    <source>
        <strain evidence="3">F_SG_1</strain>
        <tissue evidence="3">Salivary glands</tissue>
    </source>
</reference>
<keyword evidence="2" id="KW-0472">Membrane</keyword>
<feature type="region of interest" description="Disordered" evidence="1">
    <location>
        <begin position="204"/>
        <end position="249"/>
    </location>
</feature>
<feature type="region of interest" description="Disordered" evidence="1">
    <location>
        <begin position="457"/>
        <end position="494"/>
    </location>
</feature>
<dbReference type="AlphaFoldDB" id="A0AAQ4E2U8"/>
<feature type="compositionally biased region" description="Basic and acidic residues" evidence="1">
    <location>
        <begin position="457"/>
        <end position="466"/>
    </location>
</feature>
<keyword evidence="2" id="KW-1133">Transmembrane helix</keyword>
<keyword evidence="2" id="KW-0812">Transmembrane</keyword>
<feature type="region of interest" description="Disordered" evidence="1">
    <location>
        <begin position="262"/>
        <end position="301"/>
    </location>
</feature>
<evidence type="ECO:0000256" key="1">
    <source>
        <dbReference type="SAM" id="MobiDB-lite"/>
    </source>
</evidence>
<organism evidence="3 4">
    <name type="scientific">Amblyomma americanum</name>
    <name type="common">Lone star tick</name>
    <dbReference type="NCBI Taxonomy" id="6943"/>
    <lineage>
        <taxon>Eukaryota</taxon>
        <taxon>Metazoa</taxon>
        <taxon>Ecdysozoa</taxon>
        <taxon>Arthropoda</taxon>
        <taxon>Chelicerata</taxon>
        <taxon>Arachnida</taxon>
        <taxon>Acari</taxon>
        <taxon>Parasitiformes</taxon>
        <taxon>Ixodida</taxon>
        <taxon>Ixodoidea</taxon>
        <taxon>Ixodidae</taxon>
        <taxon>Amblyomminae</taxon>
        <taxon>Amblyomma</taxon>
    </lineage>
</organism>
<comment type="caution">
    <text evidence="3">The sequence shown here is derived from an EMBL/GenBank/DDBJ whole genome shotgun (WGS) entry which is preliminary data.</text>
</comment>
<feature type="compositionally biased region" description="Low complexity" evidence="1">
    <location>
        <begin position="276"/>
        <end position="301"/>
    </location>
</feature>
<feature type="compositionally biased region" description="Low complexity" evidence="1">
    <location>
        <begin position="345"/>
        <end position="364"/>
    </location>
</feature>
<feature type="transmembrane region" description="Helical" evidence="2">
    <location>
        <begin position="119"/>
        <end position="145"/>
    </location>
</feature>
<evidence type="ECO:0000256" key="2">
    <source>
        <dbReference type="SAM" id="Phobius"/>
    </source>
</evidence>
<dbReference type="Proteomes" id="UP001321473">
    <property type="component" value="Unassembled WGS sequence"/>
</dbReference>
<name>A0AAQ4E2U8_AMBAM</name>
<dbReference type="EMBL" id="JARKHS020023180">
    <property type="protein sequence ID" value="KAK8769033.1"/>
    <property type="molecule type" value="Genomic_DNA"/>
</dbReference>
<feature type="compositionally biased region" description="Basic and acidic residues" evidence="1">
    <location>
        <begin position="238"/>
        <end position="249"/>
    </location>
</feature>
<feature type="compositionally biased region" description="Low complexity" evidence="1">
    <location>
        <begin position="424"/>
        <end position="436"/>
    </location>
</feature>